<sequence length="169" mass="18261">MPKSPRLDLRRLQRDTAAATRATGLAPGGKPATGLMDLVRENLDALVALQRVEGRTWDAIAAGLSAQGFTTADGRTLTGTNLTGVISSVRRQMRRRADRQAAREARADVPSGSAPPARRPAHPSAGDRPRLAPELQPREPTPITEDAPLSEAEIRKLQAERHGHLFNKD</sequence>
<evidence type="ECO:0000313" key="2">
    <source>
        <dbReference type="EMBL" id="MDQ0547548.1"/>
    </source>
</evidence>
<dbReference type="Proteomes" id="UP001223420">
    <property type="component" value="Unassembled WGS sequence"/>
</dbReference>
<gene>
    <name evidence="2" type="ORF">QO001_006507</name>
</gene>
<reference evidence="2" key="1">
    <citation type="submission" date="2023-07" db="EMBL/GenBank/DDBJ databases">
        <title>Genomic Encyclopedia of Type Strains, Phase IV (KMG-IV): sequencing the most valuable type-strain genomes for metagenomic binning, comparative biology and taxonomic classification.</title>
        <authorList>
            <person name="Goeker M."/>
        </authorList>
    </citation>
    <scope>NUCLEOTIDE SEQUENCE</scope>
    <source>
        <strain evidence="2">DSM 19569</strain>
    </source>
</reference>
<feature type="compositionally biased region" description="Basic and acidic residues" evidence="1">
    <location>
        <begin position="98"/>
        <end position="107"/>
    </location>
</feature>
<proteinExistence type="predicted"/>
<dbReference type="EMBL" id="JAUSWL010000029">
    <property type="protein sequence ID" value="MDQ0547548.1"/>
    <property type="molecule type" value="Genomic_DNA"/>
</dbReference>
<organism evidence="2 3">
    <name type="scientific">Methylobacterium brachiatum</name>
    <dbReference type="NCBI Taxonomy" id="269660"/>
    <lineage>
        <taxon>Bacteria</taxon>
        <taxon>Pseudomonadati</taxon>
        <taxon>Pseudomonadota</taxon>
        <taxon>Alphaproteobacteria</taxon>
        <taxon>Hyphomicrobiales</taxon>
        <taxon>Methylobacteriaceae</taxon>
        <taxon>Methylobacterium</taxon>
    </lineage>
</organism>
<protein>
    <submittedName>
        <fullName evidence="2">Uncharacterized protein</fullName>
    </submittedName>
</protein>
<evidence type="ECO:0000313" key="3">
    <source>
        <dbReference type="Proteomes" id="UP001223420"/>
    </source>
</evidence>
<evidence type="ECO:0000256" key="1">
    <source>
        <dbReference type="SAM" id="MobiDB-lite"/>
    </source>
</evidence>
<comment type="caution">
    <text evidence="2">The sequence shown here is derived from an EMBL/GenBank/DDBJ whole genome shotgun (WGS) entry which is preliminary data.</text>
</comment>
<feature type="compositionally biased region" description="Low complexity" evidence="1">
    <location>
        <begin position="108"/>
        <end position="124"/>
    </location>
</feature>
<dbReference type="RefSeq" id="WP_307356258.1">
    <property type="nucleotide sequence ID" value="NZ_JAUSWL010000029.1"/>
</dbReference>
<feature type="region of interest" description="Disordered" evidence="1">
    <location>
        <begin position="88"/>
        <end position="151"/>
    </location>
</feature>
<dbReference type="AlphaFoldDB" id="A0AAJ1U3S7"/>
<name>A0AAJ1U3S7_9HYPH</name>
<accession>A0AAJ1U3S7</accession>